<evidence type="ECO:0000313" key="2">
    <source>
        <dbReference type="EMBL" id="MBY4797013.1"/>
    </source>
</evidence>
<keyword evidence="3" id="KW-1185">Reference proteome</keyword>
<protein>
    <submittedName>
        <fullName evidence="2">M48 family metallopeptidase</fullName>
    </submittedName>
</protein>
<reference evidence="2 3" key="1">
    <citation type="submission" date="2021-08" db="EMBL/GenBank/DDBJ databases">
        <title>Collinsella faecalis sp. nov. isolated from swine faeces.</title>
        <authorList>
            <person name="Oh B.S."/>
            <person name="Lee J.H."/>
        </authorList>
    </citation>
    <scope>NUCLEOTIDE SEQUENCE [LARGE SCALE GENOMIC DNA]</scope>
    <source>
        <strain evidence="2 3">AGMB00827</strain>
    </source>
</reference>
<organism evidence="2 3">
    <name type="scientific">Collinsella ureilytica</name>
    <dbReference type="NCBI Taxonomy" id="2869515"/>
    <lineage>
        <taxon>Bacteria</taxon>
        <taxon>Bacillati</taxon>
        <taxon>Actinomycetota</taxon>
        <taxon>Coriobacteriia</taxon>
        <taxon>Coriobacteriales</taxon>
        <taxon>Coriobacteriaceae</taxon>
        <taxon>Collinsella</taxon>
    </lineage>
</organism>
<dbReference type="Pfam" id="PF01863">
    <property type="entry name" value="YgjP-like"/>
    <property type="match status" value="2"/>
</dbReference>
<name>A0ABS7MI32_9ACTN</name>
<dbReference type="EMBL" id="JAIMFO010000004">
    <property type="protein sequence ID" value="MBY4797013.1"/>
    <property type="molecule type" value="Genomic_DNA"/>
</dbReference>
<evidence type="ECO:0000259" key="1">
    <source>
        <dbReference type="Pfam" id="PF01863"/>
    </source>
</evidence>
<dbReference type="InterPro" id="IPR002725">
    <property type="entry name" value="YgjP-like_metallopeptidase"/>
</dbReference>
<gene>
    <name evidence="2" type="ORF">K6V98_01355</name>
</gene>
<dbReference type="CDD" id="cd07344">
    <property type="entry name" value="M48_yhfN_like"/>
    <property type="match status" value="1"/>
</dbReference>
<accession>A0ABS7MI32</accession>
<feature type="domain" description="YgjP-like metallopeptidase" evidence="1">
    <location>
        <begin position="109"/>
        <end position="216"/>
    </location>
</feature>
<sequence>MPARTNTEIYHVDLPGRGAIPVSVRRALVHNMNLRIRRNGTLAASVPTKTSSERIQQFLNAHLYWIASRLAEQEQKRAALTRAKEQAGSGKFPLWGKLCNLPNHVAPDDEHTIDQIYKQEMGRRLPELARAAERHSGVAATSWSIRTMSSRWGSCTPRLGAIRINARLAAYPPDCLVAVIFHELAHLKEPSHNTRFHEILNAWCAESATTLAQLKRSAWEIAAEQT</sequence>
<evidence type="ECO:0000313" key="3">
    <source>
        <dbReference type="Proteomes" id="UP000700908"/>
    </source>
</evidence>
<feature type="domain" description="YgjP-like metallopeptidase" evidence="1">
    <location>
        <begin position="31"/>
        <end position="101"/>
    </location>
</feature>
<dbReference type="PANTHER" id="PTHR30399:SF1">
    <property type="entry name" value="UTP PYROPHOSPHATASE"/>
    <property type="match status" value="1"/>
</dbReference>
<dbReference type="Gene3D" id="3.30.2010.10">
    <property type="entry name" value="Metalloproteases ('zincins'), catalytic domain"/>
    <property type="match status" value="1"/>
</dbReference>
<dbReference type="RefSeq" id="WP_222198721.1">
    <property type="nucleotide sequence ID" value="NZ_JAIMFO010000004.1"/>
</dbReference>
<dbReference type="InterPro" id="IPR053136">
    <property type="entry name" value="UTP_pyrophosphatase-like"/>
</dbReference>
<proteinExistence type="predicted"/>
<dbReference type="Proteomes" id="UP000700908">
    <property type="component" value="Unassembled WGS sequence"/>
</dbReference>
<dbReference type="PANTHER" id="PTHR30399">
    <property type="entry name" value="UNCHARACTERIZED PROTEIN YGJP"/>
    <property type="match status" value="1"/>
</dbReference>
<comment type="caution">
    <text evidence="2">The sequence shown here is derived from an EMBL/GenBank/DDBJ whole genome shotgun (WGS) entry which is preliminary data.</text>
</comment>